<dbReference type="SUPFAM" id="SSF57667">
    <property type="entry name" value="beta-beta-alpha zinc fingers"/>
    <property type="match status" value="1"/>
</dbReference>
<dbReference type="InterPro" id="IPR013087">
    <property type="entry name" value="Znf_C2H2_type"/>
</dbReference>
<dbReference type="GO" id="GO:0003676">
    <property type="term" value="F:nucleic acid binding"/>
    <property type="evidence" value="ECO:0007669"/>
    <property type="project" value="InterPro"/>
</dbReference>
<dbReference type="Pfam" id="PF00226">
    <property type="entry name" value="DnaJ"/>
    <property type="match status" value="1"/>
</dbReference>
<dbReference type="SMART" id="SM00451">
    <property type="entry name" value="ZnF_U1"/>
    <property type="match status" value="1"/>
</dbReference>
<dbReference type="PANTHER" id="PTHR44029">
    <property type="entry name" value="DNAJ HOMOLOG SUBFAMILY C MEMBER 21"/>
    <property type="match status" value="1"/>
</dbReference>
<dbReference type="Gene3D" id="3.30.160.60">
    <property type="entry name" value="Classic Zinc Finger"/>
    <property type="match status" value="1"/>
</dbReference>
<dbReference type="EMBL" id="CP144052">
    <property type="protein sequence ID" value="WWD16810.1"/>
    <property type="molecule type" value="Genomic_DNA"/>
</dbReference>
<dbReference type="InterPro" id="IPR036869">
    <property type="entry name" value="J_dom_sf"/>
</dbReference>
<feature type="region of interest" description="Disordered" evidence="1">
    <location>
        <begin position="328"/>
        <end position="369"/>
    </location>
</feature>
<proteinExistence type="predicted"/>
<dbReference type="PROSITE" id="PS50076">
    <property type="entry name" value="DNAJ_2"/>
    <property type="match status" value="1"/>
</dbReference>
<feature type="compositionally biased region" description="Basic residues" evidence="1">
    <location>
        <begin position="471"/>
        <end position="480"/>
    </location>
</feature>
<protein>
    <submittedName>
        <fullName evidence="2">Uncharacterized protein</fullName>
    </submittedName>
</protein>
<dbReference type="Pfam" id="PF07985">
    <property type="entry name" value="SRR1"/>
    <property type="match status" value="1"/>
</dbReference>
<organism evidence="2 3">
    <name type="scientific">Kwoniella shandongensis</name>
    <dbReference type="NCBI Taxonomy" id="1734106"/>
    <lineage>
        <taxon>Eukaryota</taxon>
        <taxon>Fungi</taxon>
        <taxon>Dikarya</taxon>
        <taxon>Basidiomycota</taxon>
        <taxon>Agaricomycotina</taxon>
        <taxon>Tremellomycetes</taxon>
        <taxon>Tremellales</taxon>
        <taxon>Cryptococcaceae</taxon>
        <taxon>Kwoniella</taxon>
    </lineage>
</organism>
<dbReference type="InterPro" id="IPR036236">
    <property type="entry name" value="Znf_C2H2_sf"/>
</dbReference>
<feature type="compositionally biased region" description="Acidic residues" evidence="1">
    <location>
        <begin position="423"/>
        <end position="438"/>
    </location>
</feature>
<dbReference type="Pfam" id="PF21884">
    <property type="entry name" value="ZUO1-like_ZHD"/>
    <property type="match status" value="1"/>
</dbReference>
<dbReference type="InterPro" id="IPR018253">
    <property type="entry name" value="DnaJ_domain_CS"/>
</dbReference>
<dbReference type="RefSeq" id="XP_031859089.1">
    <property type="nucleotide sequence ID" value="XM_032006573.1"/>
</dbReference>
<feature type="compositionally biased region" description="Low complexity" evidence="1">
    <location>
        <begin position="290"/>
        <end position="301"/>
    </location>
</feature>
<feature type="region of interest" description="Disordered" evidence="1">
    <location>
        <begin position="176"/>
        <end position="198"/>
    </location>
</feature>
<feature type="compositionally biased region" description="Basic and acidic residues" evidence="1">
    <location>
        <begin position="518"/>
        <end position="531"/>
    </location>
</feature>
<dbReference type="PANTHER" id="PTHR44029:SF1">
    <property type="entry name" value="DNAJ HOMOLOG SUBFAMILY C MEMBER 21"/>
    <property type="match status" value="1"/>
</dbReference>
<reference evidence="2" key="2">
    <citation type="submission" date="2024-01" db="EMBL/GenBank/DDBJ databases">
        <title>Comparative genomics of Cryptococcus and Kwoniella reveals pathogenesis evolution and contrasting modes of karyotype evolution via chromosome fusion or intercentromeric recombination.</title>
        <authorList>
            <person name="Coelho M.A."/>
            <person name="David-Palma M."/>
            <person name="Shea T."/>
            <person name="Bowers K."/>
            <person name="McGinley-Smith S."/>
            <person name="Mohammad A.W."/>
            <person name="Gnirke A."/>
            <person name="Yurkov A.M."/>
            <person name="Nowrousian M."/>
            <person name="Sun S."/>
            <person name="Cuomo C.A."/>
            <person name="Heitman J."/>
        </authorList>
    </citation>
    <scope>NUCLEOTIDE SEQUENCE</scope>
    <source>
        <strain evidence="2">CBS 12478</strain>
    </source>
</reference>
<name>A0A5M6BVA2_9TREE</name>
<dbReference type="Gene3D" id="1.10.287.110">
    <property type="entry name" value="DnaJ domain"/>
    <property type="match status" value="1"/>
</dbReference>
<dbReference type="InterPro" id="IPR051964">
    <property type="entry name" value="Chaperone_stress_response"/>
</dbReference>
<evidence type="ECO:0000313" key="2">
    <source>
        <dbReference type="EMBL" id="WWD16810.1"/>
    </source>
</evidence>
<evidence type="ECO:0000313" key="3">
    <source>
        <dbReference type="Proteomes" id="UP000322225"/>
    </source>
</evidence>
<keyword evidence="3" id="KW-1185">Reference proteome</keyword>
<feature type="region of interest" description="Disordered" evidence="1">
    <location>
        <begin position="412"/>
        <end position="551"/>
    </location>
</feature>
<feature type="region of interest" description="Disordered" evidence="1">
    <location>
        <begin position="1"/>
        <end position="23"/>
    </location>
</feature>
<dbReference type="SMART" id="SM00271">
    <property type="entry name" value="DnaJ"/>
    <property type="match status" value="1"/>
</dbReference>
<dbReference type="SUPFAM" id="SSF46565">
    <property type="entry name" value="Chaperone J-domain"/>
    <property type="match status" value="1"/>
</dbReference>
<dbReference type="InterPro" id="IPR001623">
    <property type="entry name" value="DnaJ_domain"/>
</dbReference>
<dbReference type="PROSITE" id="PS50157">
    <property type="entry name" value="ZINC_FINGER_C2H2_2"/>
    <property type="match status" value="1"/>
</dbReference>
<dbReference type="KEGG" id="ksn:43590731"/>
<feature type="region of interest" description="Disordered" evidence="1">
    <location>
        <begin position="287"/>
        <end position="316"/>
    </location>
</feature>
<dbReference type="Proteomes" id="UP000322225">
    <property type="component" value="Chromosome 2"/>
</dbReference>
<evidence type="ECO:0000256" key="1">
    <source>
        <dbReference type="SAM" id="MobiDB-lite"/>
    </source>
</evidence>
<feature type="compositionally biased region" description="Basic residues" evidence="1">
    <location>
        <begin position="532"/>
        <end position="541"/>
    </location>
</feature>
<dbReference type="PRINTS" id="PR00625">
    <property type="entry name" value="JDOMAIN"/>
</dbReference>
<accession>A0A5M6BVA2</accession>
<gene>
    <name evidence="2" type="ORF">CI109_101242</name>
</gene>
<reference evidence="2" key="1">
    <citation type="submission" date="2017-08" db="EMBL/GenBank/DDBJ databases">
        <authorList>
            <person name="Cuomo C."/>
            <person name="Billmyre B."/>
            <person name="Heitman J."/>
        </authorList>
    </citation>
    <scope>NUCLEOTIDE SEQUENCE</scope>
    <source>
        <strain evidence="2">CBS 12478</strain>
    </source>
</reference>
<feature type="compositionally biased region" description="Acidic residues" evidence="1">
    <location>
        <begin position="446"/>
        <end position="466"/>
    </location>
</feature>
<dbReference type="GO" id="GO:0005737">
    <property type="term" value="C:cytoplasm"/>
    <property type="evidence" value="ECO:0007669"/>
    <property type="project" value="TreeGrafter"/>
</dbReference>
<sequence length="886" mass="99918">MGNDQSRTSGGGGDKVQEDRPPDYYELLQVDEEATGEEIKRSYRKLALINHPDKNPDRIEEATKIFADLQQAYEILSDPNERAFYDNHRNAPIAATDDDLFDHVRTGDAATNDPKSKLNKRRYGDPGVRLEQLMRFFDPKIARKMDDTNEGFYSVYRTLFALLASDEALHTPSEHAPLSYPSFGDSQTPYAPPPGLTRAQKDSQIWARDFYAVWSEFVTEKKFEWVGKWDAERGEERMVRRLMEKENKKIRDDYRKEYNESIRQLVSFIQHRDPRYKAHQAKIAQERVAAKASKGASGTSTPRTQAATGLDPEASRLRHEERLRAAAEYEEQSWQKLGGRASDEEDEDEEGEEEEEQGDGTGVRLDDGQGGEIFECVACGKSFASEASWSNHERSKKHKQAVYRLKKEMMAEEKLMGLSQPASDDELNEEGEEDEATEEQAKGADEVEALEADLVDLALEESEETAFESRKSKKKQKKARQVPTPTLYVEEPETQQRSSVPVKQAAESETVESDNDEVTERGSDKTSEVSKRDKRRAKEARKKAEDDERKVAFKEARKMAKKGLPLPDTLLQQDEKLRKGRVDDGFVMPKQKGKGGTKAGKGGKGKVAVEKVDEFSEEKVQKVLAGVKEKREKMLEKWGSAWNDLITSLGELLDQDSAGLSILCLGLGKPFSDRTAQIQLALLLELGQSLNCEPVSIEVFDPVFDEGDRKVLATFGVTVLEENLLGKHTLHSDKAYLLYLPHAPRQLYESLLTVNYAPSLAQRPGRVLLGNDLAEYVPGFVRIKETMEQAEDGPANGEGEFVKAKKKRRGKGEQERQFKDGVLQRLVPHMSVLPLTEALPETNLPGFARAFLSLTLQWLAIDTVDRVDWEKELPAVEWGDDGEVIR</sequence>
<dbReference type="GeneID" id="43590731"/>
<dbReference type="OrthoDB" id="5894at2759"/>
<dbReference type="CDD" id="cd06257">
    <property type="entry name" value="DnaJ"/>
    <property type="match status" value="1"/>
</dbReference>
<feature type="compositionally biased region" description="Basic and acidic residues" evidence="1">
    <location>
        <begin position="542"/>
        <end position="551"/>
    </location>
</feature>
<dbReference type="InterPro" id="IPR054076">
    <property type="entry name" value="ZUO1-like_ZHD"/>
</dbReference>
<dbReference type="AlphaFoldDB" id="A0A5M6BVA2"/>
<feature type="compositionally biased region" description="Acidic residues" evidence="1">
    <location>
        <begin position="343"/>
        <end position="358"/>
    </location>
</feature>
<dbReference type="PROSITE" id="PS00636">
    <property type="entry name" value="DNAJ_1"/>
    <property type="match status" value="1"/>
</dbReference>
<dbReference type="InterPro" id="IPR012942">
    <property type="entry name" value="SRR1-like"/>
</dbReference>
<dbReference type="InterPro" id="IPR003604">
    <property type="entry name" value="Matrin/U1-like-C_Znf_C2H2"/>
</dbReference>
<dbReference type="PROSITE" id="PS00028">
    <property type="entry name" value="ZINC_FINGER_C2H2_1"/>
    <property type="match status" value="1"/>
</dbReference>
<feature type="region of interest" description="Disordered" evidence="1">
    <location>
        <begin position="789"/>
        <end position="816"/>
    </location>
</feature>
<dbReference type="Pfam" id="PF12171">
    <property type="entry name" value="zf-C2H2_jaz"/>
    <property type="match status" value="1"/>
</dbReference>
<dbReference type="InterPro" id="IPR022755">
    <property type="entry name" value="Znf_C2H2_jaz"/>
</dbReference>
<dbReference type="GO" id="GO:0008270">
    <property type="term" value="F:zinc ion binding"/>
    <property type="evidence" value="ECO:0007669"/>
    <property type="project" value="InterPro"/>
</dbReference>